<dbReference type="PIRSF" id="PIRSF001112">
    <property type="entry name" value="Epoxide_hydrolase"/>
    <property type="match status" value="1"/>
</dbReference>
<dbReference type="PANTHER" id="PTHR21661:SF35">
    <property type="entry name" value="EPOXIDE HYDROLASE"/>
    <property type="match status" value="1"/>
</dbReference>
<keyword evidence="2" id="KW-0058">Aromatic hydrocarbons catabolism</keyword>
<proteinExistence type="inferred from homology"/>
<dbReference type="InterPro" id="IPR029058">
    <property type="entry name" value="AB_hydrolase_fold"/>
</dbReference>
<accession>A0ABW7JRI5</accession>
<name>A0ABW7JRI5_9NOCA</name>
<dbReference type="InterPro" id="IPR016292">
    <property type="entry name" value="Epoxide_hydrolase"/>
</dbReference>
<evidence type="ECO:0000256" key="3">
    <source>
        <dbReference type="ARBA" id="ARBA00022801"/>
    </source>
</evidence>
<reference evidence="5 6" key="1">
    <citation type="submission" date="2024-10" db="EMBL/GenBank/DDBJ databases">
        <authorList>
            <person name="Riesco R."/>
        </authorList>
    </citation>
    <scope>NUCLEOTIDE SEQUENCE [LARGE SCALE GENOMIC DNA]</scope>
    <source>
        <strain evidence="5 6">NCIMB 15449</strain>
    </source>
</reference>
<dbReference type="InterPro" id="IPR010497">
    <property type="entry name" value="Epoxide_hydro_N"/>
</dbReference>
<dbReference type="RefSeq" id="WP_395116490.1">
    <property type="nucleotide sequence ID" value="NZ_JBIMSO010000064.1"/>
</dbReference>
<evidence type="ECO:0000313" key="5">
    <source>
        <dbReference type="EMBL" id="MFH5210620.1"/>
    </source>
</evidence>
<dbReference type="Gene3D" id="3.40.50.1820">
    <property type="entry name" value="alpha/beta hydrolase"/>
    <property type="match status" value="1"/>
</dbReference>
<evidence type="ECO:0000256" key="2">
    <source>
        <dbReference type="ARBA" id="ARBA00022797"/>
    </source>
</evidence>
<evidence type="ECO:0000259" key="4">
    <source>
        <dbReference type="Pfam" id="PF06441"/>
    </source>
</evidence>
<keyword evidence="3 5" id="KW-0378">Hydrolase</keyword>
<dbReference type="Pfam" id="PF06441">
    <property type="entry name" value="EHN"/>
    <property type="match status" value="1"/>
</dbReference>
<gene>
    <name evidence="5" type="ORF">ACHIPZ_20790</name>
</gene>
<dbReference type="GO" id="GO:0016787">
    <property type="term" value="F:hydrolase activity"/>
    <property type="evidence" value="ECO:0007669"/>
    <property type="project" value="UniProtKB-KW"/>
</dbReference>
<dbReference type="EMBL" id="JBIMSO010000064">
    <property type="protein sequence ID" value="MFH5210620.1"/>
    <property type="molecule type" value="Genomic_DNA"/>
</dbReference>
<comment type="caution">
    <text evidence="5">The sequence shown here is derived from an EMBL/GenBank/DDBJ whole genome shotgun (WGS) entry which is preliminary data.</text>
</comment>
<dbReference type="InterPro" id="IPR000639">
    <property type="entry name" value="Epox_hydrolase-like"/>
</dbReference>
<sequence length="390" mass="43519">MSADPEIRPYRIEIPQADLDDLAARLDATRWPEDPVGADWSYGIPVGYLRDLAGYWRHEYDWRAEEAKLNSVPQFLTEIDGFDVHFIHVRSPEPEALPLVLTHGWPGSIVEFLDLIGPLTDPRAHGGDPTEAFHVVVPTIPGFGFPGPTATVGWSVPRVAAVWAELMARLGYARYAAHGGDYGSAISRELGLIDQEHLAALHLTAVFSASARPKTADPTDPDQLRSLEAGARYRNELRGYSLLQSTRPQSIAYGLTDSPVGQLAWIAERFKDWTDSTATPDDAVDRDALLTNVMIYWLNRTAGSSARFYKESWKIWRTPEYSPVPTAVAVFPRDIALPVRGLAEQSHNIVRWTSYDRGGHFAGLEVPELLLKDLRESLRDFRRHAAEDDA</sequence>
<protein>
    <submittedName>
        <fullName evidence="5">Epoxide hydrolase family protein</fullName>
        <ecNumber evidence="5">3.-.-.-</ecNumber>
    </submittedName>
</protein>
<organism evidence="5 6">
    <name type="scientific">Antrihabitans spumae</name>
    <dbReference type="NCBI Taxonomy" id="3373370"/>
    <lineage>
        <taxon>Bacteria</taxon>
        <taxon>Bacillati</taxon>
        <taxon>Actinomycetota</taxon>
        <taxon>Actinomycetes</taxon>
        <taxon>Mycobacteriales</taxon>
        <taxon>Nocardiaceae</taxon>
        <taxon>Antrihabitans</taxon>
    </lineage>
</organism>
<dbReference type="PRINTS" id="PR00412">
    <property type="entry name" value="EPOXHYDRLASE"/>
</dbReference>
<dbReference type="PANTHER" id="PTHR21661">
    <property type="entry name" value="EPOXIDE HYDROLASE 1-RELATED"/>
    <property type="match status" value="1"/>
</dbReference>
<dbReference type="EC" id="3.-.-.-" evidence="5"/>
<evidence type="ECO:0000313" key="6">
    <source>
        <dbReference type="Proteomes" id="UP001609175"/>
    </source>
</evidence>
<comment type="similarity">
    <text evidence="1">Belongs to the peptidase S33 family.</text>
</comment>
<dbReference type="Proteomes" id="UP001609175">
    <property type="component" value="Unassembled WGS sequence"/>
</dbReference>
<dbReference type="SUPFAM" id="SSF53474">
    <property type="entry name" value="alpha/beta-Hydrolases"/>
    <property type="match status" value="1"/>
</dbReference>
<evidence type="ECO:0000256" key="1">
    <source>
        <dbReference type="ARBA" id="ARBA00010088"/>
    </source>
</evidence>
<feature type="domain" description="Epoxide hydrolase N-terminal" evidence="4">
    <location>
        <begin position="7"/>
        <end position="112"/>
    </location>
</feature>